<sequence>MAELAYCQAKNDGRVEEGVMNQLRLRLAEAKVSLNKMWAERDRMRMELRKERDEEQRKDGGNISIPAQLEVQVEGTAAWVRSTMPRIEELAGSIKDNDQDKPTPTSVPISTIPGSND</sequence>
<dbReference type="EMBL" id="LATX01002223">
    <property type="protein sequence ID" value="KTB32496.1"/>
    <property type="molecule type" value="Genomic_DNA"/>
</dbReference>
<evidence type="ECO:0000313" key="3">
    <source>
        <dbReference type="Proteomes" id="UP000054988"/>
    </source>
</evidence>
<dbReference type="AlphaFoldDB" id="A0A0W0F836"/>
<evidence type="ECO:0000256" key="1">
    <source>
        <dbReference type="SAM" id="MobiDB-lite"/>
    </source>
</evidence>
<comment type="caution">
    <text evidence="2">The sequence shown here is derived from an EMBL/GenBank/DDBJ whole genome shotgun (WGS) entry which is preliminary data.</text>
</comment>
<name>A0A0W0F836_MONRR</name>
<feature type="region of interest" description="Disordered" evidence="1">
    <location>
        <begin position="90"/>
        <end position="117"/>
    </location>
</feature>
<dbReference type="Proteomes" id="UP000054988">
    <property type="component" value="Unassembled WGS sequence"/>
</dbReference>
<feature type="compositionally biased region" description="Low complexity" evidence="1">
    <location>
        <begin position="102"/>
        <end position="117"/>
    </location>
</feature>
<accession>A0A0W0F836</accession>
<reference evidence="2 3" key="1">
    <citation type="submission" date="2015-12" db="EMBL/GenBank/DDBJ databases">
        <title>Draft genome sequence of Moniliophthora roreri, the causal agent of frosty pod rot of cacao.</title>
        <authorList>
            <person name="Aime M.C."/>
            <person name="Diaz-Valderrama J.R."/>
            <person name="Kijpornyongpan T."/>
            <person name="Phillips-Mora W."/>
        </authorList>
    </citation>
    <scope>NUCLEOTIDE SEQUENCE [LARGE SCALE GENOMIC DNA]</scope>
    <source>
        <strain evidence="2 3">MCA 2952</strain>
    </source>
</reference>
<evidence type="ECO:0000313" key="2">
    <source>
        <dbReference type="EMBL" id="KTB32496.1"/>
    </source>
</evidence>
<organism evidence="2 3">
    <name type="scientific">Moniliophthora roreri</name>
    <name type="common">Frosty pod rot fungus</name>
    <name type="synonym">Monilia roreri</name>
    <dbReference type="NCBI Taxonomy" id="221103"/>
    <lineage>
        <taxon>Eukaryota</taxon>
        <taxon>Fungi</taxon>
        <taxon>Dikarya</taxon>
        <taxon>Basidiomycota</taxon>
        <taxon>Agaricomycotina</taxon>
        <taxon>Agaricomycetes</taxon>
        <taxon>Agaricomycetidae</taxon>
        <taxon>Agaricales</taxon>
        <taxon>Marasmiineae</taxon>
        <taxon>Marasmiaceae</taxon>
        <taxon>Moniliophthora</taxon>
    </lineage>
</organism>
<proteinExistence type="predicted"/>
<protein>
    <submittedName>
        <fullName evidence="2">Uncharacterized protein</fullName>
    </submittedName>
</protein>
<gene>
    <name evidence="2" type="ORF">WG66_14944</name>
</gene>